<organism evidence="8 9">
    <name type="scientific">Rhinocladiella mackenziei CBS 650.93</name>
    <dbReference type="NCBI Taxonomy" id="1442369"/>
    <lineage>
        <taxon>Eukaryota</taxon>
        <taxon>Fungi</taxon>
        <taxon>Dikarya</taxon>
        <taxon>Ascomycota</taxon>
        <taxon>Pezizomycotina</taxon>
        <taxon>Eurotiomycetes</taxon>
        <taxon>Chaetothyriomycetidae</taxon>
        <taxon>Chaetothyriales</taxon>
        <taxon>Herpotrichiellaceae</taxon>
        <taxon>Rhinocladiella</taxon>
    </lineage>
</organism>
<evidence type="ECO:0000256" key="3">
    <source>
        <dbReference type="ARBA" id="ARBA00022679"/>
    </source>
</evidence>
<dbReference type="GO" id="GO:0000045">
    <property type="term" value="P:autophagosome assembly"/>
    <property type="evidence" value="ECO:0007669"/>
    <property type="project" value="TreeGrafter"/>
</dbReference>
<evidence type="ECO:0000256" key="2">
    <source>
        <dbReference type="ARBA" id="ARBA00021099"/>
    </source>
</evidence>
<keyword evidence="3" id="KW-0808">Transferase</keyword>
<comment type="similarity">
    <text evidence="1">Belongs to the ATG10 family.</text>
</comment>
<dbReference type="HOGENOM" id="CLU_072332_0_2_1"/>
<evidence type="ECO:0000256" key="5">
    <source>
        <dbReference type="ARBA" id="ARBA00022927"/>
    </source>
</evidence>
<accession>A0A0D2IAW1</accession>
<keyword evidence="4" id="KW-0833">Ubl conjugation pathway</keyword>
<dbReference type="Pfam" id="PF03987">
    <property type="entry name" value="Autophagy_act_C"/>
    <property type="match status" value="1"/>
</dbReference>
<evidence type="ECO:0000256" key="6">
    <source>
        <dbReference type="ARBA" id="ARBA00023006"/>
    </source>
</evidence>
<sequence>MGALGAFPSLTEQEFFEACQSLECRSSDKINDTDWLSVRWTGKELLIKQKRKLSDQNHQNPKDDDEANRDDTIEEGMEDTIYHNTLVPRGNGSDFLIVDFSITISPTYQVPVLWFSCHFGLDQKPLSLDQVYRWMVPQTLHDSLRRVSVMGGISMAHHPVSDLPAFFLHPCNTPEALSVLRPDEPLTPEGYLILWLGLVGSVVGLHVPSKLFDHGVG</sequence>
<dbReference type="InterPro" id="IPR007135">
    <property type="entry name" value="Atg3/Atg10"/>
</dbReference>
<gene>
    <name evidence="8" type="ORF">Z518_10555</name>
</gene>
<dbReference type="STRING" id="1442369.A0A0D2IAW1"/>
<dbReference type="GO" id="GO:0061651">
    <property type="term" value="F:Atg12 conjugating enzyme activity"/>
    <property type="evidence" value="ECO:0007669"/>
    <property type="project" value="TreeGrafter"/>
</dbReference>
<dbReference type="PANTHER" id="PTHR14957">
    <property type="entry name" value="UBIQUITIN-LIKE-CONJUGATING ENZYME ATG10"/>
    <property type="match status" value="1"/>
</dbReference>
<dbReference type="GeneID" id="25298626"/>
<evidence type="ECO:0000256" key="4">
    <source>
        <dbReference type="ARBA" id="ARBA00022786"/>
    </source>
</evidence>
<dbReference type="GO" id="GO:0005829">
    <property type="term" value="C:cytosol"/>
    <property type="evidence" value="ECO:0007669"/>
    <property type="project" value="TreeGrafter"/>
</dbReference>
<dbReference type="GO" id="GO:0000422">
    <property type="term" value="P:autophagy of mitochondrion"/>
    <property type="evidence" value="ECO:0007669"/>
    <property type="project" value="TreeGrafter"/>
</dbReference>
<dbReference type="Gene3D" id="3.30.1460.50">
    <property type="match status" value="1"/>
</dbReference>
<protein>
    <recommendedName>
        <fullName evidence="2">Ubiquitin-like-conjugating enzyme ATG10</fullName>
    </recommendedName>
    <alternativeName>
        <fullName evidence="7">Autophagy-related protein 10</fullName>
    </alternativeName>
</protein>
<keyword evidence="6" id="KW-0072">Autophagy</keyword>
<keyword evidence="5" id="KW-0653">Protein transport</keyword>
<keyword evidence="9" id="KW-1185">Reference proteome</keyword>
<evidence type="ECO:0000256" key="1">
    <source>
        <dbReference type="ARBA" id="ARBA00005696"/>
    </source>
</evidence>
<dbReference type="EMBL" id="KN847483">
    <property type="protein sequence ID" value="KIX00416.1"/>
    <property type="molecule type" value="Genomic_DNA"/>
</dbReference>
<dbReference type="VEuPathDB" id="FungiDB:Z518_10555"/>
<dbReference type="Proteomes" id="UP000053617">
    <property type="component" value="Unassembled WGS sequence"/>
</dbReference>
<keyword evidence="5" id="KW-0813">Transport</keyword>
<evidence type="ECO:0000313" key="9">
    <source>
        <dbReference type="Proteomes" id="UP000053617"/>
    </source>
</evidence>
<dbReference type="GO" id="GO:0015031">
    <property type="term" value="P:protein transport"/>
    <property type="evidence" value="ECO:0007669"/>
    <property type="project" value="UniProtKB-KW"/>
</dbReference>
<dbReference type="RefSeq" id="XP_013267552.1">
    <property type="nucleotide sequence ID" value="XM_013412098.1"/>
</dbReference>
<dbReference type="OrthoDB" id="4089664at2759"/>
<evidence type="ECO:0000313" key="8">
    <source>
        <dbReference type="EMBL" id="KIX00416.1"/>
    </source>
</evidence>
<dbReference type="GO" id="GO:0032446">
    <property type="term" value="P:protein modification by small protein conjugation"/>
    <property type="evidence" value="ECO:0007669"/>
    <property type="project" value="TreeGrafter"/>
</dbReference>
<dbReference type="PANTHER" id="PTHR14957:SF1">
    <property type="entry name" value="UBIQUITIN-LIKE-CONJUGATING ENZYME ATG10"/>
    <property type="match status" value="1"/>
</dbReference>
<dbReference type="AlphaFoldDB" id="A0A0D2IAW1"/>
<reference evidence="8 9" key="1">
    <citation type="submission" date="2015-01" db="EMBL/GenBank/DDBJ databases">
        <title>The Genome Sequence of Rhinocladiella mackenzie CBS 650.93.</title>
        <authorList>
            <consortium name="The Broad Institute Genomics Platform"/>
            <person name="Cuomo C."/>
            <person name="de Hoog S."/>
            <person name="Gorbushina A."/>
            <person name="Stielow B."/>
            <person name="Teixiera M."/>
            <person name="Abouelleil A."/>
            <person name="Chapman S.B."/>
            <person name="Priest M."/>
            <person name="Young S.K."/>
            <person name="Wortman J."/>
            <person name="Nusbaum C."/>
            <person name="Birren B."/>
        </authorList>
    </citation>
    <scope>NUCLEOTIDE SEQUENCE [LARGE SCALE GENOMIC DNA]</scope>
    <source>
        <strain evidence="8 9">CBS 650.93</strain>
    </source>
</reference>
<name>A0A0D2IAW1_9EURO</name>
<evidence type="ECO:0000256" key="7">
    <source>
        <dbReference type="ARBA" id="ARBA00029833"/>
    </source>
</evidence>
<proteinExistence type="inferred from homology"/>